<proteinExistence type="predicted"/>
<accession>A0A9Q0KUN7</accession>
<evidence type="ECO:0000313" key="2">
    <source>
        <dbReference type="Proteomes" id="UP001141806"/>
    </source>
</evidence>
<organism evidence="1 2">
    <name type="scientific">Protea cynaroides</name>
    <dbReference type="NCBI Taxonomy" id="273540"/>
    <lineage>
        <taxon>Eukaryota</taxon>
        <taxon>Viridiplantae</taxon>
        <taxon>Streptophyta</taxon>
        <taxon>Embryophyta</taxon>
        <taxon>Tracheophyta</taxon>
        <taxon>Spermatophyta</taxon>
        <taxon>Magnoliopsida</taxon>
        <taxon>Proteales</taxon>
        <taxon>Proteaceae</taxon>
        <taxon>Protea</taxon>
    </lineage>
</organism>
<gene>
    <name evidence="1" type="ORF">NE237_001802</name>
</gene>
<protein>
    <submittedName>
        <fullName evidence="1">Uncharacterized protein</fullName>
    </submittedName>
</protein>
<name>A0A9Q0KUN7_9MAGN</name>
<evidence type="ECO:0000313" key="1">
    <source>
        <dbReference type="EMBL" id="KAJ4976696.1"/>
    </source>
</evidence>
<keyword evidence="2" id="KW-1185">Reference proteome</keyword>
<sequence>MSLVSLVLSPPISSLVYSVLSPPISGWCWHVACLFRSWKYGLHYTQTNNRLDKDDKKLKLNLSWGQVIRDLKQDLVKVQAMFLRLMGRESRPQSLVKRKNPKPSLVVILVVLLANDSIYRVPSRLISYWSSQLPATLSIEFLPVSFALRCGMAEAAVVCVGWREREGGAVQEGGERL</sequence>
<comment type="caution">
    <text evidence="1">The sequence shown here is derived from an EMBL/GenBank/DDBJ whole genome shotgun (WGS) entry which is preliminary data.</text>
</comment>
<dbReference type="AlphaFoldDB" id="A0A9Q0KUN7"/>
<reference evidence="1" key="1">
    <citation type="journal article" date="2023" name="Plant J.">
        <title>The genome of the king protea, Protea cynaroides.</title>
        <authorList>
            <person name="Chang J."/>
            <person name="Duong T.A."/>
            <person name="Schoeman C."/>
            <person name="Ma X."/>
            <person name="Roodt D."/>
            <person name="Barker N."/>
            <person name="Li Z."/>
            <person name="Van de Peer Y."/>
            <person name="Mizrachi E."/>
        </authorList>
    </citation>
    <scope>NUCLEOTIDE SEQUENCE</scope>
    <source>
        <tissue evidence="1">Young leaves</tissue>
    </source>
</reference>
<dbReference type="EMBL" id="JAMYWD010000003">
    <property type="protein sequence ID" value="KAJ4976696.1"/>
    <property type="molecule type" value="Genomic_DNA"/>
</dbReference>
<dbReference type="Proteomes" id="UP001141806">
    <property type="component" value="Unassembled WGS sequence"/>
</dbReference>